<keyword evidence="1" id="KW-0472">Membrane</keyword>
<sequence>MSDIATRISDRLLRGAWIAALMVTVTTQFLLCLPQLVTSSGRYHAVWPEWTAFGLLTTVAAGSAWFAMRHREIPMAARWPGTILTFGASILATSAVPAGDHLRPEHWSFGLIAWYGVLLFLHSGLRAIATFTGVHLLLTATQLLLTGPPSLPVLANMGITALSACGFVLAVAVAFEVFRRVADRAAAVATTEDRLRTAEAIGAQRHRDHRERYAALAHTAVPLLSGLADESLDPSDADVRRRCAVEAAKLRRLFAEADDVSDRLVHELGAGVDVAERKGISVQFAVRGEPRELPAPIRRELVEPASAAMTSAISDVRATIVRTPSQVRVSVVSDAPAHALPAFRPRYVEVATVVTGDRLWMEVTWRPATSR</sequence>
<evidence type="ECO:0008006" key="4">
    <source>
        <dbReference type="Google" id="ProtNLM"/>
    </source>
</evidence>
<dbReference type="RefSeq" id="WP_091299085.1">
    <property type="nucleotide sequence ID" value="NZ_FNON01000013.1"/>
</dbReference>
<keyword evidence="1" id="KW-1133">Transmembrane helix</keyword>
<dbReference type="STRING" id="589385.SAMN05421504_113171"/>
<dbReference type="EMBL" id="FNON01000013">
    <property type="protein sequence ID" value="SDZ36430.1"/>
    <property type="molecule type" value="Genomic_DNA"/>
</dbReference>
<accession>A0A1H3SFJ9</accession>
<evidence type="ECO:0000313" key="2">
    <source>
        <dbReference type="EMBL" id="SDZ36430.1"/>
    </source>
</evidence>
<dbReference type="OrthoDB" id="5125370at2"/>
<proteinExistence type="predicted"/>
<feature type="transmembrane region" description="Helical" evidence="1">
    <location>
        <begin position="12"/>
        <end position="30"/>
    </location>
</feature>
<organism evidence="2 3">
    <name type="scientific">Amycolatopsis xylanica</name>
    <dbReference type="NCBI Taxonomy" id="589385"/>
    <lineage>
        <taxon>Bacteria</taxon>
        <taxon>Bacillati</taxon>
        <taxon>Actinomycetota</taxon>
        <taxon>Actinomycetes</taxon>
        <taxon>Pseudonocardiales</taxon>
        <taxon>Pseudonocardiaceae</taxon>
        <taxon>Amycolatopsis</taxon>
    </lineage>
</organism>
<keyword evidence="3" id="KW-1185">Reference proteome</keyword>
<feature type="transmembrane region" description="Helical" evidence="1">
    <location>
        <begin position="50"/>
        <end position="67"/>
    </location>
</feature>
<feature type="transmembrane region" description="Helical" evidence="1">
    <location>
        <begin position="153"/>
        <end position="175"/>
    </location>
</feature>
<evidence type="ECO:0000313" key="3">
    <source>
        <dbReference type="Proteomes" id="UP000199515"/>
    </source>
</evidence>
<dbReference type="AlphaFoldDB" id="A0A1H3SFJ9"/>
<keyword evidence="1" id="KW-0812">Transmembrane</keyword>
<dbReference type="Proteomes" id="UP000199515">
    <property type="component" value="Unassembled WGS sequence"/>
</dbReference>
<reference evidence="2 3" key="1">
    <citation type="submission" date="2016-10" db="EMBL/GenBank/DDBJ databases">
        <authorList>
            <person name="de Groot N.N."/>
        </authorList>
    </citation>
    <scope>NUCLEOTIDE SEQUENCE [LARGE SCALE GENOMIC DNA]</scope>
    <source>
        <strain evidence="2 3">CPCC 202699</strain>
    </source>
</reference>
<evidence type="ECO:0000256" key="1">
    <source>
        <dbReference type="SAM" id="Phobius"/>
    </source>
</evidence>
<protein>
    <recommendedName>
        <fullName evidence="4">Signal transduction histidine kinase</fullName>
    </recommendedName>
</protein>
<name>A0A1H3SFJ9_9PSEU</name>
<gene>
    <name evidence="2" type="ORF">SAMN05421504_113171</name>
</gene>